<dbReference type="Proteomes" id="UP000094444">
    <property type="component" value="Unassembled WGS sequence"/>
</dbReference>
<dbReference type="InterPro" id="IPR051693">
    <property type="entry name" value="UPF0046_metallophosphoest"/>
</dbReference>
<evidence type="ECO:0000313" key="3">
    <source>
        <dbReference type="Proteomes" id="UP000094444"/>
    </source>
</evidence>
<dbReference type="InParanoid" id="A0A2P5HWS8"/>
<organism evidence="2 3">
    <name type="scientific">Diaporthe helianthi</name>
    <dbReference type="NCBI Taxonomy" id="158607"/>
    <lineage>
        <taxon>Eukaryota</taxon>
        <taxon>Fungi</taxon>
        <taxon>Dikarya</taxon>
        <taxon>Ascomycota</taxon>
        <taxon>Pezizomycotina</taxon>
        <taxon>Sordariomycetes</taxon>
        <taxon>Sordariomycetidae</taxon>
        <taxon>Diaporthales</taxon>
        <taxon>Diaporthaceae</taxon>
        <taxon>Diaporthe</taxon>
    </lineage>
</organism>
<dbReference type="CDD" id="cd07379">
    <property type="entry name" value="MPP_239FB"/>
    <property type="match status" value="1"/>
</dbReference>
<dbReference type="Pfam" id="PF00149">
    <property type="entry name" value="Metallophos"/>
    <property type="match status" value="1"/>
</dbReference>
<dbReference type="AlphaFoldDB" id="A0A2P5HWS8"/>
<feature type="domain" description="Calcineurin-like phosphoesterase" evidence="1">
    <location>
        <begin position="57"/>
        <end position="235"/>
    </location>
</feature>
<protein>
    <submittedName>
        <fullName evidence="2">Calcineurin-like phosphoesterase</fullName>
    </submittedName>
</protein>
<dbReference type="OrthoDB" id="630188at2759"/>
<dbReference type="SUPFAM" id="SSF56300">
    <property type="entry name" value="Metallo-dependent phosphatases"/>
    <property type="match status" value="1"/>
</dbReference>
<proteinExistence type="predicted"/>
<gene>
    <name evidence="2" type="ORF">DHEL01_v206922</name>
</gene>
<name>A0A2P5HWS8_DIAHE</name>
<accession>A0A2P5HWS8</accession>
<evidence type="ECO:0000313" key="2">
    <source>
        <dbReference type="EMBL" id="POS74686.1"/>
    </source>
</evidence>
<dbReference type="EMBL" id="MAVT02000592">
    <property type="protein sequence ID" value="POS74686.1"/>
    <property type="molecule type" value="Genomic_DNA"/>
</dbReference>
<dbReference type="PANTHER" id="PTHR12905">
    <property type="entry name" value="METALLOPHOSPHOESTERASE"/>
    <property type="match status" value="1"/>
</dbReference>
<dbReference type="InterPro" id="IPR029052">
    <property type="entry name" value="Metallo-depent_PP-like"/>
</dbReference>
<reference evidence="2" key="1">
    <citation type="submission" date="2017-09" db="EMBL/GenBank/DDBJ databases">
        <title>Polyketide synthases of a Diaporthe helianthi virulent isolate.</title>
        <authorList>
            <person name="Baroncelli R."/>
        </authorList>
    </citation>
    <scope>NUCLEOTIDE SEQUENCE [LARGE SCALE GENOMIC DNA]</scope>
    <source>
        <strain evidence="2">7/96</strain>
    </source>
</reference>
<keyword evidence="3" id="KW-1185">Reference proteome</keyword>
<dbReference type="InterPro" id="IPR004843">
    <property type="entry name" value="Calcineurin-like_PHP"/>
</dbReference>
<sequence>MGFLQRLKLRRSSKWQKPTVLDHILSSPLRFIVTCIYHLILLLRGKPFRTPSDKPPIRVVCLSDTHGQIVRNVPDGDLLLHAGDLTNSGSADDIQKQVDWLASLPHRHKIVIAGNHDRWCDVRTRLVQDKREGKRVDFRGLHYLQDGSVTLDFHAGRKLNVYGAADIPTYPGRDFAFQYPADRSPWRGRIPIETDILVTHIPPLSHRDLGLGCPGLLEELWRVKPRLHVFGHIHCGRGQESLYFDECQSAYERLMSTPPRGAILDMIPSGSWFDALRVIYHGVNAVAFKYLMLGPGSNNASLMVNAACMQGNTGKLCKSPAQVVEL</sequence>
<dbReference type="Gene3D" id="3.60.21.10">
    <property type="match status" value="1"/>
</dbReference>
<dbReference type="PANTHER" id="PTHR12905:SF18">
    <property type="entry name" value="ESTER HYDROLASE, PUTATIVE (AFU_ORTHOLOGUE AFUA_4G03130)-RELATED"/>
    <property type="match status" value="1"/>
</dbReference>
<comment type="caution">
    <text evidence="2">The sequence shown here is derived from an EMBL/GenBank/DDBJ whole genome shotgun (WGS) entry which is preliminary data.</text>
</comment>
<evidence type="ECO:0000259" key="1">
    <source>
        <dbReference type="Pfam" id="PF00149"/>
    </source>
</evidence>
<dbReference type="GO" id="GO:0016787">
    <property type="term" value="F:hydrolase activity"/>
    <property type="evidence" value="ECO:0007669"/>
    <property type="project" value="InterPro"/>
</dbReference>